<dbReference type="Pfam" id="PF16483">
    <property type="entry name" value="Glyco_hydro_64"/>
    <property type="match status" value="1"/>
</dbReference>
<dbReference type="EMBL" id="JBEPEK010000172">
    <property type="protein sequence ID" value="MER7182374.1"/>
    <property type="molecule type" value="Genomic_DNA"/>
</dbReference>
<reference evidence="2 3" key="1">
    <citation type="submission" date="2024-06" db="EMBL/GenBank/DDBJ databases">
        <title>The Natural Products Discovery Center: Release of the First 8490 Sequenced Strains for Exploring Actinobacteria Biosynthetic Diversity.</title>
        <authorList>
            <person name="Kalkreuter E."/>
            <person name="Kautsar S.A."/>
            <person name="Yang D."/>
            <person name="Bader C.D."/>
            <person name="Teijaro C.N."/>
            <person name="Fluegel L."/>
            <person name="Davis C.M."/>
            <person name="Simpson J.R."/>
            <person name="Lauterbach L."/>
            <person name="Steele A.D."/>
            <person name="Gui C."/>
            <person name="Meng S."/>
            <person name="Li G."/>
            <person name="Viehrig K."/>
            <person name="Ye F."/>
            <person name="Su P."/>
            <person name="Kiefer A.F."/>
            <person name="Nichols A."/>
            <person name="Cepeda A.J."/>
            <person name="Yan W."/>
            <person name="Fan B."/>
            <person name="Jiang Y."/>
            <person name="Adhikari A."/>
            <person name="Zheng C.-J."/>
            <person name="Schuster L."/>
            <person name="Cowan T.M."/>
            <person name="Smanski M.J."/>
            <person name="Chevrette M.G."/>
            <person name="De Carvalho L.P.S."/>
            <person name="Shen B."/>
        </authorList>
    </citation>
    <scope>NUCLEOTIDE SEQUENCE [LARGE SCALE GENOMIC DNA]</scope>
    <source>
        <strain evidence="2 3">NPDC000234</strain>
    </source>
</reference>
<evidence type="ECO:0000313" key="2">
    <source>
        <dbReference type="EMBL" id="MER7182374.1"/>
    </source>
</evidence>
<dbReference type="InterPro" id="IPR037176">
    <property type="entry name" value="Osmotin/thaumatin-like_sf"/>
</dbReference>
<dbReference type="PANTHER" id="PTHR38165">
    <property type="match status" value="1"/>
</dbReference>
<dbReference type="Proteomes" id="UP001474181">
    <property type="component" value="Unassembled WGS sequence"/>
</dbReference>
<name>A0ABV1X039_9ACTN</name>
<keyword evidence="3" id="KW-1185">Reference proteome</keyword>
<proteinExistence type="predicted"/>
<dbReference type="Gene3D" id="2.60.110.10">
    <property type="entry name" value="Thaumatin"/>
    <property type="match status" value="1"/>
</dbReference>
<dbReference type="InterPro" id="IPR032477">
    <property type="entry name" value="Glyco_hydro_64"/>
</dbReference>
<dbReference type="PANTHER" id="PTHR38165:SF1">
    <property type="entry name" value="GLUCANASE B"/>
    <property type="match status" value="1"/>
</dbReference>
<evidence type="ECO:0000259" key="1">
    <source>
        <dbReference type="Pfam" id="PF16483"/>
    </source>
</evidence>
<feature type="domain" description="GH64" evidence="1">
    <location>
        <begin position="69"/>
        <end position="121"/>
    </location>
</feature>
<evidence type="ECO:0000313" key="3">
    <source>
        <dbReference type="Proteomes" id="UP001474181"/>
    </source>
</evidence>
<gene>
    <name evidence="2" type="ORF">ABT404_23290</name>
</gene>
<dbReference type="InterPro" id="IPR037398">
    <property type="entry name" value="Glyco_hydro_64_fam"/>
</dbReference>
<organism evidence="2 3">
    <name type="scientific">Streptomyces hyaluromycini</name>
    <dbReference type="NCBI Taxonomy" id="1377993"/>
    <lineage>
        <taxon>Bacteria</taxon>
        <taxon>Bacillati</taxon>
        <taxon>Actinomycetota</taxon>
        <taxon>Actinomycetes</taxon>
        <taxon>Kitasatosporales</taxon>
        <taxon>Streptomycetaceae</taxon>
        <taxon>Streptomyces</taxon>
    </lineage>
</organism>
<sequence>MPGLAPTAPTAPTASAAASLPITLQNNSGSSTVYAYTSGADSSGWPGFVTADGVFHRLSNPSTTLTPVPDYANAVTNHYARLVHKYASIGYASPYDDVGPTGSTPVDGHLQDYAPTSWTVALGSSAGG</sequence>
<protein>
    <submittedName>
        <fullName evidence="2">Beta-1,3-glucanase family protein</fullName>
    </submittedName>
</protein>
<dbReference type="RefSeq" id="WP_350783454.1">
    <property type="nucleotide sequence ID" value="NZ_JBEPEK010000172.1"/>
</dbReference>
<comment type="caution">
    <text evidence="2">The sequence shown here is derived from an EMBL/GenBank/DDBJ whole genome shotgun (WGS) entry which is preliminary data.</text>
</comment>
<accession>A0ABV1X039</accession>